<dbReference type="AlphaFoldDB" id="A0A6A3VLJ8"/>
<evidence type="ECO:0000313" key="4">
    <source>
        <dbReference type="EMBL" id="KAE9062004.1"/>
    </source>
</evidence>
<evidence type="ECO:0000313" key="13">
    <source>
        <dbReference type="Proteomes" id="UP000440367"/>
    </source>
</evidence>
<dbReference type="EMBL" id="QXGC01005044">
    <property type="protein sequence ID" value="KAE9166750.1"/>
    <property type="molecule type" value="Genomic_DNA"/>
</dbReference>
<dbReference type="EMBL" id="QXGB01003668">
    <property type="protein sequence ID" value="KAE9169539.1"/>
    <property type="molecule type" value="Genomic_DNA"/>
</dbReference>
<accession>A0A6A3VLJ8</accession>
<dbReference type="EMBL" id="QXGD01003548">
    <property type="protein sequence ID" value="KAE9176351.1"/>
    <property type="molecule type" value="Genomic_DNA"/>
</dbReference>
<name>A0A6A3VLJ8_9STRA</name>
<evidence type="ECO:0000313" key="8">
    <source>
        <dbReference type="EMBL" id="KAE9176351.1"/>
    </source>
</evidence>
<comment type="caution">
    <text evidence="7">The sequence shown here is derived from an EMBL/GenBank/DDBJ whole genome shotgun (WGS) entry which is preliminary data.</text>
</comment>
<evidence type="ECO:0000313" key="14">
    <source>
        <dbReference type="Proteomes" id="UP000440732"/>
    </source>
</evidence>
<evidence type="ECO:0000313" key="12">
    <source>
        <dbReference type="Proteomes" id="UP000437068"/>
    </source>
</evidence>
<sequence length="132" mass="14850">MSLPQADGYHQAEQQHENKTGVSKSQDLVSYLIYREQSTQTPAPTPDDAEKENTETESPLVFHTPSFLQSKEDDAAEEEPDPMKQTLTADVTTLKQNSQQEEDVLQAKEKALLSGRKTLETEKKALQVNYAR</sequence>
<evidence type="ECO:0000313" key="5">
    <source>
        <dbReference type="EMBL" id="KAE9079557.1"/>
    </source>
</evidence>
<feature type="region of interest" description="Disordered" evidence="1">
    <location>
        <begin position="1"/>
        <end position="84"/>
    </location>
</feature>
<dbReference type="Proteomes" id="UP000433483">
    <property type="component" value="Unassembled WGS sequence"/>
</dbReference>
<proteinExistence type="predicted"/>
<evidence type="ECO:0000313" key="2">
    <source>
        <dbReference type="EMBL" id="KAE8921206.1"/>
    </source>
</evidence>
<evidence type="ECO:0000313" key="3">
    <source>
        <dbReference type="EMBL" id="KAE8969168.1"/>
    </source>
</evidence>
<dbReference type="EMBL" id="QXGE01003767">
    <property type="protein sequence ID" value="KAE9273423.1"/>
    <property type="molecule type" value="Genomic_DNA"/>
</dbReference>
<gene>
    <name evidence="9" type="ORF">PF001_g27514</name>
    <name evidence="8" type="ORF">PF002_g28555</name>
    <name evidence="6" type="ORF">PF004_g29056</name>
    <name evidence="7" type="ORF">PF005_g27925</name>
    <name evidence="5" type="ORF">PF006_g27495</name>
    <name evidence="2" type="ORF">PF009_g28509</name>
    <name evidence="4" type="ORF">PF010_g29589</name>
    <name evidence="3" type="ORF">PF011_g26906</name>
</gene>
<reference evidence="10 11" key="1">
    <citation type="submission" date="2018-08" db="EMBL/GenBank/DDBJ databases">
        <title>Genomic investigation of the strawberry pathogen Phytophthora fragariae indicates pathogenicity is determined by transcriptional variation in three key races.</title>
        <authorList>
            <person name="Adams T.M."/>
            <person name="Armitage A.D."/>
            <person name="Sobczyk M.K."/>
            <person name="Bates H.J."/>
            <person name="Dunwell J.M."/>
            <person name="Nellist C.F."/>
            <person name="Harrison R.J."/>
        </authorList>
    </citation>
    <scope>NUCLEOTIDE SEQUENCE [LARGE SCALE GENOMIC DNA]</scope>
    <source>
        <strain evidence="9 12">A4</strain>
        <strain evidence="8 13">BC-1</strain>
        <strain evidence="6 16">BC-23</strain>
        <strain evidence="7 11">NOV-27</strain>
        <strain evidence="5 14">NOV-5</strain>
        <strain evidence="2 10">NOV-9</strain>
        <strain evidence="4 17">ONT-3</strain>
        <strain evidence="3 15">SCRP245</strain>
    </source>
</reference>
<evidence type="ECO:0000313" key="9">
    <source>
        <dbReference type="EMBL" id="KAE9273423.1"/>
    </source>
</evidence>
<dbReference type="EMBL" id="QXFX01005020">
    <property type="protein sequence ID" value="KAE9062004.1"/>
    <property type="molecule type" value="Genomic_DNA"/>
</dbReference>
<dbReference type="Proteomes" id="UP000440367">
    <property type="component" value="Unassembled WGS sequence"/>
</dbReference>
<evidence type="ECO:0000313" key="16">
    <source>
        <dbReference type="Proteomes" id="UP000476176"/>
    </source>
</evidence>
<evidence type="ECO:0000313" key="10">
    <source>
        <dbReference type="Proteomes" id="UP000429523"/>
    </source>
</evidence>
<dbReference type="Proteomes" id="UP000488956">
    <property type="component" value="Unassembled WGS sequence"/>
</dbReference>
<evidence type="ECO:0000313" key="7">
    <source>
        <dbReference type="EMBL" id="KAE9169539.1"/>
    </source>
</evidence>
<evidence type="ECO:0000313" key="11">
    <source>
        <dbReference type="Proteomes" id="UP000433483"/>
    </source>
</evidence>
<dbReference type="OrthoDB" id="10338014at2759"/>
<keyword evidence="11" id="KW-1185">Reference proteome</keyword>
<dbReference type="EMBL" id="QXGA01003767">
    <property type="protein sequence ID" value="KAE9079557.1"/>
    <property type="molecule type" value="Genomic_DNA"/>
</dbReference>
<dbReference type="EMBL" id="QXGF01003603">
    <property type="protein sequence ID" value="KAE8921206.1"/>
    <property type="molecule type" value="Genomic_DNA"/>
</dbReference>
<evidence type="ECO:0000313" key="17">
    <source>
        <dbReference type="Proteomes" id="UP000488956"/>
    </source>
</evidence>
<dbReference type="Proteomes" id="UP000476176">
    <property type="component" value="Unassembled WGS sequence"/>
</dbReference>
<evidence type="ECO:0000313" key="6">
    <source>
        <dbReference type="EMBL" id="KAE9166750.1"/>
    </source>
</evidence>
<evidence type="ECO:0000256" key="1">
    <source>
        <dbReference type="SAM" id="MobiDB-lite"/>
    </source>
</evidence>
<evidence type="ECO:0000313" key="15">
    <source>
        <dbReference type="Proteomes" id="UP000460718"/>
    </source>
</evidence>
<dbReference type="Proteomes" id="UP000440732">
    <property type="component" value="Unassembled WGS sequence"/>
</dbReference>
<dbReference type="Proteomes" id="UP000460718">
    <property type="component" value="Unassembled WGS sequence"/>
</dbReference>
<dbReference type="Proteomes" id="UP000429523">
    <property type="component" value="Unassembled WGS sequence"/>
</dbReference>
<dbReference type="EMBL" id="QXFW01003712">
    <property type="protein sequence ID" value="KAE8969168.1"/>
    <property type="molecule type" value="Genomic_DNA"/>
</dbReference>
<organism evidence="7 11">
    <name type="scientific">Phytophthora fragariae</name>
    <dbReference type="NCBI Taxonomy" id="53985"/>
    <lineage>
        <taxon>Eukaryota</taxon>
        <taxon>Sar</taxon>
        <taxon>Stramenopiles</taxon>
        <taxon>Oomycota</taxon>
        <taxon>Peronosporomycetes</taxon>
        <taxon>Peronosporales</taxon>
        <taxon>Peronosporaceae</taxon>
        <taxon>Phytophthora</taxon>
    </lineage>
</organism>
<protein>
    <submittedName>
        <fullName evidence="7">Uncharacterized protein</fullName>
    </submittedName>
</protein>
<dbReference type="Proteomes" id="UP000437068">
    <property type="component" value="Unassembled WGS sequence"/>
</dbReference>